<dbReference type="Pfam" id="PF00126">
    <property type="entry name" value="HTH_1"/>
    <property type="match status" value="1"/>
</dbReference>
<dbReference type="GO" id="GO:0000976">
    <property type="term" value="F:transcription cis-regulatory region binding"/>
    <property type="evidence" value="ECO:0007669"/>
    <property type="project" value="TreeGrafter"/>
</dbReference>
<dbReference type="PANTHER" id="PTHR30126">
    <property type="entry name" value="HTH-TYPE TRANSCRIPTIONAL REGULATOR"/>
    <property type="match status" value="1"/>
</dbReference>
<keyword evidence="3" id="KW-0238">DNA-binding</keyword>
<dbReference type="InterPro" id="IPR000847">
    <property type="entry name" value="LysR_HTH_N"/>
</dbReference>
<proteinExistence type="inferred from homology"/>
<evidence type="ECO:0000256" key="2">
    <source>
        <dbReference type="ARBA" id="ARBA00023015"/>
    </source>
</evidence>
<dbReference type="Pfam" id="PF03466">
    <property type="entry name" value="LysR_substrate"/>
    <property type="match status" value="1"/>
</dbReference>
<dbReference type="Gene3D" id="1.10.10.10">
    <property type="entry name" value="Winged helix-like DNA-binding domain superfamily/Winged helix DNA-binding domain"/>
    <property type="match status" value="1"/>
</dbReference>
<evidence type="ECO:0000256" key="3">
    <source>
        <dbReference type="ARBA" id="ARBA00023125"/>
    </source>
</evidence>
<organism evidence="5 6">
    <name type="scientific">Peptoniphilus porci</name>
    <dbReference type="NCBI Taxonomy" id="2652280"/>
    <lineage>
        <taxon>Bacteria</taxon>
        <taxon>Bacillati</taxon>
        <taxon>Bacillota</taxon>
        <taxon>Tissierellia</taxon>
        <taxon>Tissierellales</taxon>
        <taxon>Peptoniphilaceae</taxon>
        <taxon>Peptoniphilus</taxon>
    </lineage>
</organism>
<dbReference type="InterPro" id="IPR036388">
    <property type="entry name" value="WH-like_DNA-bd_sf"/>
</dbReference>
<accession>A0A1U7M0H5</accession>
<dbReference type="PROSITE" id="PS50931">
    <property type="entry name" value="HTH_LYSR"/>
    <property type="match status" value="1"/>
</dbReference>
<evidence type="ECO:0000313" key="5">
    <source>
        <dbReference type="EMBL" id="OLR65108.1"/>
    </source>
</evidence>
<keyword evidence="6" id="KW-1185">Reference proteome</keyword>
<dbReference type="InterPro" id="IPR005119">
    <property type="entry name" value="LysR_subst-bd"/>
</dbReference>
<keyword evidence="4" id="KW-0804">Transcription</keyword>
<dbReference type="InterPro" id="IPR036390">
    <property type="entry name" value="WH_DNA-bd_sf"/>
</dbReference>
<sequence>MNIQQLYYFKSLAKYEHYGNAAKENLISTSSLSYSITSLEEELGTTLFIKSGRNIKITWSGKIFLEYANNILNNYENCLKEINAFSKEQLNSINLISIDSLSSNFIANLLKDFNTSFPKEKINFKLSPGTDSNFVVESVKSGKFKFGFCNRKDDPLIINYSLFKEEFVLIAPKNRYHFIDKISDFSIFENTNFVAFNESYPMYNDVKKIYQSYNFHPKILYNASSDIQLHYFVENGLGPAITLNSEKIKHSNVDVFKLDKLFERDFSFIWLQGAELNKNELEFKKFVMRYFKNKKF</sequence>
<dbReference type="STRING" id="1465756.BIV18_06075"/>
<comment type="similarity">
    <text evidence="1">Belongs to the LysR transcriptional regulatory family.</text>
</comment>
<dbReference type="SUPFAM" id="SSF53850">
    <property type="entry name" value="Periplasmic binding protein-like II"/>
    <property type="match status" value="1"/>
</dbReference>
<dbReference type="AlphaFoldDB" id="A0A1U7M0H5"/>
<accession>A0A848RF97</accession>
<keyword evidence="2" id="KW-0805">Transcription regulation</keyword>
<evidence type="ECO:0000256" key="4">
    <source>
        <dbReference type="ARBA" id="ARBA00023163"/>
    </source>
</evidence>
<dbReference type="Proteomes" id="UP000187166">
    <property type="component" value="Unassembled WGS sequence"/>
</dbReference>
<dbReference type="PANTHER" id="PTHR30126:SF39">
    <property type="entry name" value="HTH-TYPE TRANSCRIPTIONAL REGULATOR CYSL"/>
    <property type="match status" value="1"/>
</dbReference>
<reference evidence="5 6" key="1">
    <citation type="journal article" date="2016" name="Appl. Environ. Microbiol.">
        <title>Function and Phylogeny of Bacterial Butyryl Coenzyme A:Acetate Transferases and Their Diversity in the Proximal Colon of Swine.</title>
        <authorList>
            <person name="Trachsel J."/>
            <person name="Bayles D.O."/>
            <person name="Looft T."/>
            <person name="Levine U.Y."/>
            <person name="Allen H.K."/>
        </authorList>
    </citation>
    <scope>NUCLEOTIDE SEQUENCE [LARGE SCALE GENOMIC DNA]</scope>
    <source>
        <strain evidence="5 6">35-6-1</strain>
    </source>
</reference>
<dbReference type="EMBL" id="MJIH01000001">
    <property type="protein sequence ID" value="OLR65108.1"/>
    <property type="molecule type" value="Genomic_DNA"/>
</dbReference>
<dbReference type="SUPFAM" id="SSF46785">
    <property type="entry name" value="Winged helix' DNA-binding domain"/>
    <property type="match status" value="1"/>
</dbReference>
<dbReference type="Gene3D" id="3.40.190.290">
    <property type="match status" value="1"/>
</dbReference>
<comment type="caution">
    <text evidence="5">The sequence shown here is derived from an EMBL/GenBank/DDBJ whole genome shotgun (WGS) entry which is preliminary data.</text>
</comment>
<dbReference type="GO" id="GO:0003700">
    <property type="term" value="F:DNA-binding transcription factor activity"/>
    <property type="evidence" value="ECO:0007669"/>
    <property type="project" value="InterPro"/>
</dbReference>
<evidence type="ECO:0000256" key="1">
    <source>
        <dbReference type="ARBA" id="ARBA00009437"/>
    </source>
</evidence>
<evidence type="ECO:0000313" key="6">
    <source>
        <dbReference type="Proteomes" id="UP000187166"/>
    </source>
</evidence>
<name>A0A1U7M0H5_9FIRM</name>
<protein>
    <submittedName>
        <fullName evidence="5">Uncharacterized protein</fullName>
    </submittedName>
</protein>
<dbReference type="RefSeq" id="WP_075659751.1">
    <property type="nucleotide sequence ID" value="NZ_JABDSR010000002.1"/>
</dbReference>
<gene>
    <name evidence="5" type="ORF">BIV18_06075</name>
</gene>